<sequence>MAVLEAYKGVYYLWKYLPSLAASIIFMILFLLITCLHICRIYKYRTWFCIYFALGCFFRLTAIPTGEVIGYASRAAAYNNTASIPIYILQAAFLVTAPAFYAASLYMTLSRTMHALHATHLSPIRVSRLTKIFVIGDMLSLNIQGGASSLASHPKTAQVGSDLVVAGLIVQLLLLGVFFVTAVVFQVRFVRESRGESLVPWRKTLGMVYGVCGLIFARSVFRVVEYVQGADGFCLRHEWTLYVFDAVPMLVVAMLFWVWWPGFVVEADERGEEAVELNRRQRIGIRK</sequence>
<evidence type="ECO:0000256" key="1">
    <source>
        <dbReference type="ARBA" id="ARBA00004141"/>
    </source>
</evidence>
<comment type="subcellular location">
    <subcellularLocation>
        <location evidence="1">Membrane</location>
        <topology evidence="1">Multi-pass membrane protein</topology>
    </subcellularLocation>
</comment>
<gene>
    <name evidence="6" type="primary">RTA1_3</name>
    <name evidence="6" type="ORF">LARI1_G009190</name>
</gene>
<keyword evidence="4 5" id="KW-0472">Membrane</keyword>
<feature type="transmembrane region" description="Helical" evidence="5">
    <location>
        <begin position="206"/>
        <end position="227"/>
    </location>
</feature>
<feature type="transmembrane region" description="Helical" evidence="5">
    <location>
        <begin position="20"/>
        <end position="39"/>
    </location>
</feature>
<dbReference type="PANTHER" id="PTHR31465">
    <property type="entry name" value="PROTEIN RTA1-RELATED"/>
    <property type="match status" value="1"/>
</dbReference>
<dbReference type="PANTHER" id="PTHR31465:SF27">
    <property type="entry name" value="DOMAIN PROTEIN, PUTATIVE (AFU_ORTHOLOGUE AFUA_3G01030)-RELATED"/>
    <property type="match status" value="1"/>
</dbReference>
<keyword evidence="7" id="KW-1185">Reference proteome</keyword>
<feature type="transmembrane region" description="Helical" evidence="5">
    <location>
        <begin position="46"/>
        <end position="64"/>
    </location>
</feature>
<dbReference type="EMBL" id="QGMF01001413">
    <property type="protein sequence ID" value="TVY12668.1"/>
    <property type="molecule type" value="Genomic_DNA"/>
</dbReference>
<evidence type="ECO:0000313" key="6">
    <source>
        <dbReference type="EMBL" id="TVY12668.1"/>
    </source>
</evidence>
<evidence type="ECO:0000256" key="5">
    <source>
        <dbReference type="SAM" id="Phobius"/>
    </source>
</evidence>
<dbReference type="GO" id="GO:0016020">
    <property type="term" value="C:membrane"/>
    <property type="evidence" value="ECO:0007669"/>
    <property type="project" value="UniProtKB-SubCell"/>
</dbReference>
<name>A0A8T9AY44_9HELO</name>
<reference evidence="6 7" key="1">
    <citation type="submission" date="2018-05" db="EMBL/GenBank/DDBJ databases">
        <title>Whole genome sequencing for identification of molecular markers to develop diagnostic detection tools for the regulated plant pathogen Lachnellula willkommii.</title>
        <authorList>
            <person name="Giroux E."/>
            <person name="Bilodeau G."/>
        </authorList>
    </citation>
    <scope>NUCLEOTIDE SEQUENCE [LARGE SCALE GENOMIC DNA]</scope>
    <source>
        <strain evidence="6 7">CBS 203.66</strain>
    </source>
</reference>
<dbReference type="Proteomes" id="UP000469559">
    <property type="component" value="Unassembled WGS sequence"/>
</dbReference>
<evidence type="ECO:0000256" key="4">
    <source>
        <dbReference type="ARBA" id="ARBA00023136"/>
    </source>
</evidence>
<keyword evidence="2 5" id="KW-0812">Transmembrane</keyword>
<keyword evidence="3 5" id="KW-1133">Transmembrane helix</keyword>
<feature type="transmembrane region" description="Helical" evidence="5">
    <location>
        <begin position="239"/>
        <end position="260"/>
    </location>
</feature>
<comment type="caution">
    <text evidence="6">The sequence shown here is derived from an EMBL/GenBank/DDBJ whole genome shotgun (WGS) entry which is preliminary data.</text>
</comment>
<dbReference type="Pfam" id="PF04479">
    <property type="entry name" value="RTA1"/>
    <property type="match status" value="1"/>
</dbReference>
<dbReference type="InterPro" id="IPR007568">
    <property type="entry name" value="RTA1"/>
</dbReference>
<dbReference type="AlphaFoldDB" id="A0A8T9AY44"/>
<evidence type="ECO:0000256" key="2">
    <source>
        <dbReference type="ARBA" id="ARBA00022692"/>
    </source>
</evidence>
<feature type="transmembrane region" description="Helical" evidence="5">
    <location>
        <begin position="163"/>
        <end position="185"/>
    </location>
</feature>
<accession>A0A8T9AY44</accession>
<organism evidence="6 7">
    <name type="scientific">Lachnellula arida</name>
    <dbReference type="NCBI Taxonomy" id="1316785"/>
    <lineage>
        <taxon>Eukaryota</taxon>
        <taxon>Fungi</taxon>
        <taxon>Dikarya</taxon>
        <taxon>Ascomycota</taxon>
        <taxon>Pezizomycotina</taxon>
        <taxon>Leotiomycetes</taxon>
        <taxon>Helotiales</taxon>
        <taxon>Lachnaceae</taxon>
        <taxon>Lachnellula</taxon>
    </lineage>
</organism>
<feature type="transmembrane region" description="Helical" evidence="5">
    <location>
        <begin position="84"/>
        <end position="109"/>
    </location>
</feature>
<protein>
    <submittedName>
        <fullName evidence="6">Protein RTA1</fullName>
    </submittedName>
</protein>
<evidence type="ECO:0000313" key="7">
    <source>
        <dbReference type="Proteomes" id="UP000469559"/>
    </source>
</evidence>
<feature type="transmembrane region" description="Helical" evidence="5">
    <location>
        <begin position="129"/>
        <end position="151"/>
    </location>
</feature>
<dbReference type="OrthoDB" id="3358017at2759"/>
<proteinExistence type="predicted"/>
<evidence type="ECO:0000256" key="3">
    <source>
        <dbReference type="ARBA" id="ARBA00022989"/>
    </source>
</evidence>